<evidence type="ECO:0000256" key="1">
    <source>
        <dbReference type="SAM" id="MobiDB-lite"/>
    </source>
</evidence>
<reference evidence="2" key="1">
    <citation type="submission" date="2021-10" db="EMBL/GenBank/DDBJ databases">
        <title>Melipona bicolor Genome sequencing and assembly.</title>
        <authorList>
            <person name="Araujo N.S."/>
            <person name="Arias M.C."/>
        </authorList>
    </citation>
    <scope>NUCLEOTIDE SEQUENCE</scope>
    <source>
        <strain evidence="2">USP_2M_L1-L4_2017</strain>
        <tissue evidence="2">Whole body</tissue>
    </source>
</reference>
<organism evidence="2 3">
    <name type="scientific">Melipona bicolor</name>
    <dbReference type="NCBI Taxonomy" id="60889"/>
    <lineage>
        <taxon>Eukaryota</taxon>
        <taxon>Metazoa</taxon>
        <taxon>Ecdysozoa</taxon>
        <taxon>Arthropoda</taxon>
        <taxon>Hexapoda</taxon>
        <taxon>Insecta</taxon>
        <taxon>Pterygota</taxon>
        <taxon>Neoptera</taxon>
        <taxon>Endopterygota</taxon>
        <taxon>Hymenoptera</taxon>
        <taxon>Apocrita</taxon>
        <taxon>Aculeata</taxon>
        <taxon>Apoidea</taxon>
        <taxon>Anthophila</taxon>
        <taxon>Apidae</taxon>
        <taxon>Melipona</taxon>
    </lineage>
</organism>
<comment type="caution">
    <text evidence="2">The sequence shown here is derived from an EMBL/GenBank/DDBJ whole genome shotgun (WGS) entry which is preliminary data.</text>
</comment>
<keyword evidence="3" id="KW-1185">Reference proteome</keyword>
<evidence type="ECO:0000313" key="3">
    <source>
        <dbReference type="Proteomes" id="UP001177670"/>
    </source>
</evidence>
<feature type="compositionally biased region" description="Basic and acidic residues" evidence="1">
    <location>
        <begin position="85"/>
        <end position="94"/>
    </location>
</feature>
<feature type="compositionally biased region" description="Polar residues" evidence="1">
    <location>
        <begin position="65"/>
        <end position="82"/>
    </location>
</feature>
<accession>A0AA40KSD0</accession>
<feature type="compositionally biased region" description="Basic and acidic residues" evidence="1">
    <location>
        <begin position="102"/>
        <end position="111"/>
    </location>
</feature>
<name>A0AA40KSD0_9HYME</name>
<protein>
    <submittedName>
        <fullName evidence="2">Uncharacterized protein</fullName>
    </submittedName>
</protein>
<sequence length="119" mass="13310">MKNRGKNGESVELFERFSDDRSTRCWRLQSAGKRRGSRVGVRVASNDYRCIPEDPFRGLHLPDGTTASYQPYSFRTGSNTVGNRGKNEPAKTDAVRSVGLNDVRDKRDGERSVTSLAND</sequence>
<evidence type="ECO:0000313" key="2">
    <source>
        <dbReference type="EMBL" id="KAK1131068.1"/>
    </source>
</evidence>
<dbReference type="EMBL" id="JAHYIQ010000006">
    <property type="protein sequence ID" value="KAK1131068.1"/>
    <property type="molecule type" value="Genomic_DNA"/>
</dbReference>
<proteinExistence type="predicted"/>
<feature type="region of interest" description="Disordered" evidence="1">
    <location>
        <begin position="54"/>
        <end position="119"/>
    </location>
</feature>
<dbReference type="Proteomes" id="UP001177670">
    <property type="component" value="Unassembled WGS sequence"/>
</dbReference>
<gene>
    <name evidence="2" type="ORF">K0M31_017365</name>
</gene>
<dbReference type="AlphaFoldDB" id="A0AA40KSD0"/>